<sequence length="95" mass="10630">YDDIEGQAPTQTFLDNELSLPLLPERPQNIDVDMDTYEDETEKQEDYDDVVPHSSEETVGVKKTEAPVDINSESEAGNAPEEDVLVEVEVHAQVQ</sequence>
<protein>
    <submittedName>
        <fullName evidence="2">Uncharacterized protein</fullName>
    </submittedName>
</protein>
<keyword evidence="3" id="KW-1185">Reference proteome</keyword>
<proteinExistence type="predicted"/>
<evidence type="ECO:0000256" key="1">
    <source>
        <dbReference type="SAM" id="MobiDB-lite"/>
    </source>
</evidence>
<feature type="compositionally biased region" description="Acidic residues" evidence="1">
    <location>
        <begin position="38"/>
        <end position="49"/>
    </location>
</feature>
<accession>A0A553P543</accession>
<feature type="region of interest" description="Disordered" evidence="1">
    <location>
        <begin position="38"/>
        <end position="81"/>
    </location>
</feature>
<dbReference type="AlphaFoldDB" id="A0A553P543"/>
<feature type="compositionally biased region" description="Basic and acidic residues" evidence="1">
    <location>
        <begin position="50"/>
        <end position="66"/>
    </location>
</feature>
<evidence type="ECO:0000313" key="2">
    <source>
        <dbReference type="EMBL" id="TRY72792.1"/>
    </source>
</evidence>
<comment type="caution">
    <text evidence="2">The sequence shown here is derived from an EMBL/GenBank/DDBJ whole genome shotgun (WGS) entry which is preliminary data.</text>
</comment>
<reference evidence="2 3" key="1">
    <citation type="journal article" date="2019" name="Sci. Data">
        <title>Hybrid genome assembly and annotation of Danionella translucida.</title>
        <authorList>
            <person name="Kadobianskyi M."/>
            <person name="Schulze L."/>
            <person name="Schuelke M."/>
            <person name="Judkewitz B."/>
        </authorList>
    </citation>
    <scope>NUCLEOTIDE SEQUENCE [LARGE SCALE GENOMIC DNA]</scope>
    <source>
        <strain evidence="2 3">Bolton</strain>
    </source>
</reference>
<dbReference type="Proteomes" id="UP000316079">
    <property type="component" value="Unassembled WGS sequence"/>
</dbReference>
<organism evidence="2 3">
    <name type="scientific">Danionella cerebrum</name>
    <dbReference type="NCBI Taxonomy" id="2873325"/>
    <lineage>
        <taxon>Eukaryota</taxon>
        <taxon>Metazoa</taxon>
        <taxon>Chordata</taxon>
        <taxon>Craniata</taxon>
        <taxon>Vertebrata</taxon>
        <taxon>Euteleostomi</taxon>
        <taxon>Actinopterygii</taxon>
        <taxon>Neopterygii</taxon>
        <taxon>Teleostei</taxon>
        <taxon>Ostariophysi</taxon>
        <taxon>Cypriniformes</taxon>
        <taxon>Danionidae</taxon>
        <taxon>Danioninae</taxon>
        <taxon>Danionella</taxon>
    </lineage>
</organism>
<gene>
    <name evidence="2" type="ORF">DNTS_009497</name>
</gene>
<dbReference type="EMBL" id="SRMA01026748">
    <property type="protein sequence ID" value="TRY72792.1"/>
    <property type="molecule type" value="Genomic_DNA"/>
</dbReference>
<name>A0A553P543_9TELE</name>
<feature type="non-terminal residue" evidence="2">
    <location>
        <position position="1"/>
    </location>
</feature>
<evidence type="ECO:0000313" key="3">
    <source>
        <dbReference type="Proteomes" id="UP000316079"/>
    </source>
</evidence>